<dbReference type="RefSeq" id="WP_038562677.1">
    <property type="nucleotide sequence ID" value="NZ_CP008876.1"/>
</dbReference>
<dbReference type="GO" id="GO:0005525">
    <property type="term" value="F:GTP binding"/>
    <property type="evidence" value="ECO:0007669"/>
    <property type="project" value="UniProtKB-KW"/>
</dbReference>
<evidence type="ECO:0000256" key="1">
    <source>
        <dbReference type="ARBA" id="ARBA00022741"/>
    </source>
</evidence>
<organism evidence="3 4">
    <name type="scientific">Terribacillus saccharophilus</name>
    <dbReference type="NCBI Taxonomy" id="361277"/>
    <lineage>
        <taxon>Bacteria</taxon>
        <taxon>Bacillati</taxon>
        <taxon>Bacillota</taxon>
        <taxon>Bacilli</taxon>
        <taxon>Bacillales</taxon>
        <taxon>Bacillaceae</taxon>
        <taxon>Terribacillus</taxon>
    </lineage>
</organism>
<reference evidence="3 4" key="1">
    <citation type="submission" date="2014-07" db="EMBL/GenBank/DDBJ databases">
        <title>Complete genome sequence of a moderately halophilic bacterium Terribacillus aidingensis MP602, isolated from Cryptomeria fortunei in Tianmu mountain in China.</title>
        <authorList>
            <person name="Wang Y."/>
            <person name="Lu P."/>
            <person name="Zhang L."/>
        </authorList>
    </citation>
    <scope>NUCLEOTIDE SEQUENCE [LARGE SCALE GENOMIC DNA]</scope>
    <source>
        <strain evidence="3 4">MP602</strain>
    </source>
</reference>
<dbReference type="HOGENOM" id="CLU_148546_1_0_9"/>
<keyword evidence="2" id="KW-0342">GTP-binding</keyword>
<dbReference type="PANTHER" id="PTHR34784">
    <property type="entry name" value="50S RIBOSOMAL PROTEIN L34"/>
    <property type="match status" value="1"/>
</dbReference>
<dbReference type="GeneID" id="34220064"/>
<dbReference type="InterPro" id="IPR037103">
    <property type="entry name" value="Tubulin/FtsZ-like_C"/>
</dbReference>
<sequence length="119" mass="13036">MEKIMFIQTGFGVDVHGQDVTKAAVRSVVNAIHTNSMPGITSVLPENDLHNMKVNVRLAVPADKDKLDIEQVKARIPYGTVTVEVIDGGMLTSSAIYLEDKQDKNDLMYIVNASVETGY</sequence>
<proteinExistence type="predicted"/>
<dbReference type="AlphaFoldDB" id="A0A075LKM2"/>
<dbReference type="Proteomes" id="UP000027980">
    <property type="component" value="Chromosome"/>
</dbReference>
<dbReference type="Pfam" id="PF09585">
    <property type="entry name" value="Lin0512_fam"/>
    <property type="match status" value="1"/>
</dbReference>
<dbReference type="Gene3D" id="3.30.1330.20">
    <property type="entry name" value="Tubulin/FtsZ, C-terminal domain"/>
    <property type="match status" value="1"/>
</dbReference>
<accession>A0A075LKM2</accession>
<evidence type="ECO:0000313" key="3">
    <source>
        <dbReference type="EMBL" id="AIF67295.1"/>
    </source>
</evidence>
<gene>
    <name evidence="3" type="ORF">GZ22_12010</name>
</gene>
<dbReference type="EMBL" id="CP008876">
    <property type="protein sequence ID" value="AIF67295.1"/>
    <property type="molecule type" value="Genomic_DNA"/>
</dbReference>
<dbReference type="OrthoDB" id="6165729at2"/>
<evidence type="ECO:0000313" key="4">
    <source>
        <dbReference type="Proteomes" id="UP000027980"/>
    </source>
</evidence>
<dbReference type="KEGG" id="tap:GZ22_12010"/>
<evidence type="ECO:0008006" key="5">
    <source>
        <dbReference type="Google" id="ProtNLM"/>
    </source>
</evidence>
<name>A0A075LKM2_9BACI</name>
<dbReference type="InterPro" id="IPR011719">
    <property type="entry name" value="CHP02058"/>
</dbReference>
<dbReference type="PANTHER" id="PTHR34784:SF1">
    <property type="entry name" value="50S RIBOSOMAL PROTEIN L34"/>
    <property type="match status" value="1"/>
</dbReference>
<protein>
    <recommendedName>
        <fullName evidence="5">Lin0512 family protein</fullName>
    </recommendedName>
</protein>
<dbReference type="NCBIfam" id="TIGR02058">
    <property type="entry name" value="lin0512_fam"/>
    <property type="match status" value="1"/>
</dbReference>
<keyword evidence="1" id="KW-0547">Nucleotide-binding</keyword>
<evidence type="ECO:0000256" key="2">
    <source>
        <dbReference type="ARBA" id="ARBA00023134"/>
    </source>
</evidence>